<sequence>MESGQICGEAVVNPGSSGSLGRSVATMFGCDKWQELKELIVHDKSSGIIVYCLVDHPYFQGETINICRTTNQVYQSELEYEINWKLKDQNSKESNDDIYYSE</sequence>
<organism evidence="1 2">
    <name type="scientific">Rotaria socialis</name>
    <dbReference type="NCBI Taxonomy" id="392032"/>
    <lineage>
        <taxon>Eukaryota</taxon>
        <taxon>Metazoa</taxon>
        <taxon>Spiralia</taxon>
        <taxon>Gnathifera</taxon>
        <taxon>Rotifera</taxon>
        <taxon>Eurotatoria</taxon>
        <taxon>Bdelloidea</taxon>
        <taxon>Philodinida</taxon>
        <taxon>Philodinidae</taxon>
        <taxon>Rotaria</taxon>
    </lineage>
</organism>
<dbReference type="Proteomes" id="UP000663865">
    <property type="component" value="Unassembled WGS sequence"/>
</dbReference>
<gene>
    <name evidence="1" type="ORF">KIK155_LOCUS25537</name>
</gene>
<proteinExistence type="predicted"/>
<evidence type="ECO:0000313" key="2">
    <source>
        <dbReference type="Proteomes" id="UP000663865"/>
    </source>
</evidence>
<dbReference type="EMBL" id="CAJNYV010004621">
    <property type="protein sequence ID" value="CAF3684126.1"/>
    <property type="molecule type" value="Genomic_DNA"/>
</dbReference>
<reference evidence="1" key="1">
    <citation type="submission" date="2021-02" db="EMBL/GenBank/DDBJ databases">
        <authorList>
            <person name="Nowell W R."/>
        </authorList>
    </citation>
    <scope>NUCLEOTIDE SEQUENCE</scope>
</reference>
<comment type="caution">
    <text evidence="1">The sequence shown here is derived from an EMBL/GenBank/DDBJ whole genome shotgun (WGS) entry which is preliminary data.</text>
</comment>
<dbReference type="AlphaFoldDB" id="A0A818TJQ9"/>
<accession>A0A818TJQ9</accession>
<evidence type="ECO:0000313" key="1">
    <source>
        <dbReference type="EMBL" id="CAF3684126.1"/>
    </source>
</evidence>
<protein>
    <submittedName>
        <fullName evidence="1">Uncharacterized protein</fullName>
    </submittedName>
</protein>
<name>A0A818TJQ9_9BILA</name>